<accession>A0ABW2WFY0</accession>
<dbReference type="RefSeq" id="WP_381615164.1">
    <property type="nucleotide sequence ID" value="NZ_JBHTEB010000001.1"/>
</dbReference>
<organism evidence="1 2">
    <name type="scientific">Streptomyces flavalbus</name>
    <dbReference type="NCBI Taxonomy" id="2665155"/>
    <lineage>
        <taxon>Bacteria</taxon>
        <taxon>Bacillati</taxon>
        <taxon>Actinomycetota</taxon>
        <taxon>Actinomycetes</taxon>
        <taxon>Kitasatosporales</taxon>
        <taxon>Streptomycetaceae</taxon>
        <taxon>Streptomyces</taxon>
    </lineage>
</organism>
<name>A0ABW2WFY0_9ACTN</name>
<comment type="caution">
    <text evidence="1">The sequence shown here is derived from an EMBL/GenBank/DDBJ whole genome shotgun (WGS) entry which is preliminary data.</text>
</comment>
<keyword evidence="2" id="KW-1185">Reference proteome</keyword>
<proteinExistence type="predicted"/>
<dbReference type="EMBL" id="JBHTEB010000001">
    <property type="protein sequence ID" value="MFD0318338.1"/>
    <property type="molecule type" value="Genomic_DNA"/>
</dbReference>
<reference evidence="2" key="1">
    <citation type="journal article" date="2019" name="Int. J. Syst. Evol. Microbiol.">
        <title>The Global Catalogue of Microorganisms (GCM) 10K type strain sequencing project: providing services to taxonomists for standard genome sequencing and annotation.</title>
        <authorList>
            <consortium name="The Broad Institute Genomics Platform"/>
            <consortium name="The Broad Institute Genome Sequencing Center for Infectious Disease"/>
            <person name="Wu L."/>
            <person name="Ma J."/>
        </authorList>
    </citation>
    <scope>NUCLEOTIDE SEQUENCE [LARGE SCALE GENOMIC DNA]</scope>
    <source>
        <strain evidence="2">CGMCC 4.7400</strain>
    </source>
</reference>
<evidence type="ECO:0000313" key="2">
    <source>
        <dbReference type="Proteomes" id="UP001597023"/>
    </source>
</evidence>
<evidence type="ECO:0008006" key="3">
    <source>
        <dbReference type="Google" id="ProtNLM"/>
    </source>
</evidence>
<dbReference type="Proteomes" id="UP001597023">
    <property type="component" value="Unassembled WGS sequence"/>
</dbReference>
<sequence length="233" mass="23776">MPEGAGARQRTGAGVAPLLTPALGAVLLTAFPEDGGRQRDGGGCGPRTVASWSAAARVTAEFARYGDDAARADDWTGGDDGKAASRATSSAYVARVPRGRLADPGAWRYWDGTAWGRGAGRAAPVLGDERRTGVGSAFSVVRADGTYVLCTMAAGGAGLTTVTSYAACSPTAPWHGPARDFRPPLPGGEVAAYLSAGCARGCALPTVGAAAHVNADVSRYRPRFVTLRLSPAR</sequence>
<gene>
    <name evidence="1" type="ORF">ACFQZ6_29830</name>
</gene>
<evidence type="ECO:0000313" key="1">
    <source>
        <dbReference type="EMBL" id="MFD0318338.1"/>
    </source>
</evidence>
<protein>
    <recommendedName>
        <fullName evidence="3">DUF4185 domain-containing protein</fullName>
    </recommendedName>
</protein>